<feature type="compositionally biased region" description="Basic and acidic residues" evidence="1">
    <location>
        <begin position="277"/>
        <end position="293"/>
    </location>
</feature>
<dbReference type="Proteomes" id="UP000215902">
    <property type="component" value="Unassembled WGS sequence"/>
</dbReference>
<evidence type="ECO:0000313" key="3">
    <source>
        <dbReference type="Proteomes" id="UP000215902"/>
    </source>
</evidence>
<accession>A0A267EW15</accession>
<reference evidence="2 3" key="1">
    <citation type="submission" date="2017-06" db="EMBL/GenBank/DDBJ databases">
        <title>A platform for efficient transgenesis in Macrostomum lignano, a flatworm model organism for stem cell research.</title>
        <authorList>
            <person name="Berezikov E."/>
        </authorList>
    </citation>
    <scope>NUCLEOTIDE SEQUENCE [LARGE SCALE GENOMIC DNA]</scope>
    <source>
        <strain evidence="2">DV1</strain>
        <tissue evidence="2">Whole organism</tissue>
    </source>
</reference>
<evidence type="ECO:0008006" key="4">
    <source>
        <dbReference type="Google" id="ProtNLM"/>
    </source>
</evidence>
<evidence type="ECO:0000313" key="2">
    <source>
        <dbReference type="EMBL" id="PAA65713.1"/>
    </source>
</evidence>
<gene>
    <name evidence="2" type="ORF">BOX15_Mlig011052g1</name>
</gene>
<dbReference type="AlphaFoldDB" id="A0A267EW15"/>
<protein>
    <recommendedName>
        <fullName evidence="4">Endonuclease/exonuclease/phosphatase domain-containing protein</fullName>
    </recommendedName>
</protein>
<dbReference type="SUPFAM" id="SSF56219">
    <property type="entry name" value="DNase I-like"/>
    <property type="match status" value="1"/>
</dbReference>
<feature type="compositionally biased region" description="Polar residues" evidence="1">
    <location>
        <begin position="265"/>
        <end position="276"/>
    </location>
</feature>
<feature type="region of interest" description="Disordered" evidence="1">
    <location>
        <begin position="264"/>
        <end position="293"/>
    </location>
</feature>
<sequence>MAASKDSASFFALAINADATNRMEKLQGDKLARGLEQLVKDVQEETEQQLSILTVSELSSINAGREFVTKLNWSCEVDNIKGQENILTAFDPKVWEQLAVKEIEESGKDKESGDYFISAEGRYLAVKLKHKETGMTLMYFSVHLPHKSNREKAYGILHEAIVSYGQDVDSVMIGGDWNMKPNEILEKFDNTPAKGKENLEFKLALSSDVPGGTSTGGRTIDNFALLQRKQGNQKVSFGRTQIMLEKQAEYTSHAPILAEVKLNKSEANSEAVSEGSTSERAKESFGSSEPRES</sequence>
<evidence type="ECO:0000256" key="1">
    <source>
        <dbReference type="SAM" id="MobiDB-lite"/>
    </source>
</evidence>
<proteinExistence type="predicted"/>
<name>A0A267EW15_9PLAT</name>
<organism evidence="2 3">
    <name type="scientific">Macrostomum lignano</name>
    <dbReference type="NCBI Taxonomy" id="282301"/>
    <lineage>
        <taxon>Eukaryota</taxon>
        <taxon>Metazoa</taxon>
        <taxon>Spiralia</taxon>
        <taxon>Lophotrochozoa</taxon>
        <taxon>Platyhelminthes</taxon>
        <taxon>Rhabditophora</taxon>
        <taxon>Macrostomorpha</taxon>
        <taxon>Macrostomida</taxon>
        <taxon>Macrostomidae</taxon>
        <taxon>Macrostomum</taxon>
    </lineage>
</organism>
<dbReference type="EMBL" id="NIVC01001626">
    <property type="protein sequence ID" value="PAA65713.1"/>
    <property type="molecule type" value="Genomic_DNA"/>
</dbReference>
<keyword evidence="3" id="KW-1185">Reference proteome</keyword>
<comment type="caution">
    <text evidence="2">The sequence shown here is derived from an EMBL/GenBank/DDBJ whole genome shotgun (WGS) entry which is preliminary data.</text>
</comment>
<dbReference type="Gene3D" id="3.60.10.10">
    <property type="entry name" value="Endonuclease/exonuclease/phosphatase"/>
    <property type="match status" value="1"/>
</dbReference>
<dbReference type="InterPro" id="IPR036691">
    <property type="entry name" value="Endo/exonu/phosph_ase_sf"/>
</dbReference>